<dbReference type="STRING" id="133385.A0A2T9YN24"/>
<dbReference type="InterPro" id="IPR036396">
    <property type="entry name" value="Cyt_P450_sf"/>
</dbReference>
<dbReference type="Pfam" id="PF00067">
    <property type="entry name" value="p450"/>
    <property type="match status" value="1"/>
</dbReference>
<comment type="caution">
    <text evidence="4">The sequence shown here is derived from an EMBL/GenBank/DDBJ whole genome shotgun (WGS) entry which is preliminary data.</text>
</comment>
<dbReference type="PANTHER" id="PTHR46206">
    <property type="entry name" value="CYTOCHROME P450"/>
    <property type="match status" value="1"/>
</dbReference>
<comment type="similarity">
    <text evidence="2">Belongs to the cytochrome P450 family.</text>
</comment>
<evidence type="ECO:0000256" key="2">
    <source>
        <dbReference type="ARBA" id="ARBA00010617"/>
    </source>
</evidence>
<sequence length="404" mass="46264">MVLPTEFFSTNNFCTQMAKLGNVVYYNFLPKNIVISHKFVSEIYSLPSNIISTLKGQIETDKASVLDNTQYIKQRSSIKILGYLFSETYLDLLIYSDAICLEQYIHEYINTFGSISNNGLIQIEDTIDFLIDILFKNACFRVFGKKLMALPDILGFANNILPSRFLSKDPTCAVKIIKDYYGLVFNDDSDQISECLVRVIRSMFVISPHRIHNILVNISSQPLVAAILINEQQKIIKVFGNSISMDAIAQMHYLDDFIQESMFRSAPASYLHRKIENTVILSNGIKIPKGSLLSINHFSKFNYNEETDYNLQKFIPQLNSKNITESENSCFDNMIYGYGNGKCPYSKYANAQMMTIISIIIRNYIITDNDEGNKPEHPGYKRIFTISPKTSSLYFKRIFINTFI</sequence>
<dbReference type="Gene3D" id="1.10.630.10">
    <property type="entry name" value="Cytochrome P450"/>
    <property type="match status" value="1"/>
</dbReference>
<dbReference type="GO" id="GO:0005506">
    <property type="term" value="F:iron ion binding"/>
    <property type="evidence" value="ECO:0007669"/>
    <property type="project" value="InterPro"/>
</dbReference>
<evidence type="ECO:0000256" key="1">
    <source>
        <dbReference type="ARBA" id="ARBA00001971"/>
    </source>
</evidence>
<dbReference type="GO" id="GO:0004497">
    <property type="term" value="F:monooxygenase activity"/>
    <property type="evidence" value="ECO:0007669"/>
    <property type="project" value="InterPro"/>
</dbReference>
<dbReference type="AlphaFoldDB" id="A0A2T9YN24"/>
<evidence type="ECO:0000256" key="3">
    <source>
        <dbReference type="ARBA" id="ARBA00022723"/>
    </source>
</evidence>
<evidence type="ECO:0008006" key="6">
    <source>
        <dbReference type="Google" id="ProtNLM"/>
    </source>
</evidence>
<dbReference type="EMBL" id="MBFR01000116">
    <property type="protein sequence ID" value="PVU93753.1"/>
    <property type="molecule type" value="Genomic_DNA"/>
</dbReference>
<dbReference type="Proteomes" id="UP000245383">
    <property type="component" value="Unassembled WGS sequence"/>
</dbReference>
<dbReference type="InterPro" id="IPR001128">
    <property type="entry name" value="Cyt_P450"/>
</dbReference>
<organism evidence="4 5">
    <name type="scientific">Smittium simulii</name>
    <dbReference type="NCBI Taxonomy" id="133385"/>
    <lineage>
        <taxon>Eukaryota</taxon>
        <taxon>Fungi</taxon>
        <taxon>Fungi incertae sedis</taxon>
        <taxon>Zoopagomycota</taxon>
        <taxon>Kickxellomycotina</taxon>
        <taxon>Harpellomycetes</taxon>
        <taxon>Harpellales</taxon>
        <taxon>Legeriomycetaceae</taxon>
        <taxon>Smittium</taxon>
    </lineage>
</organism>
<comment type="cofactor">
    <cofactor evidence="1">
        <name>heme</name>
        <dbReference type="ChEBI" id="CHEBI:30413"/>
    </cofactor>
</comment>
<dbReference type="GO" id="GO:0020037">
    <property type="term" value="F:heme binding"/>
    <property type="evidence" value="ECO:0007669"/>
    <property type="project" value="InterPro"/>
</dbReference>
<protein>
    <recommendedName>
        <fullName evidence="6">Cytochrome P450</fullName>
    </recommendedName>
</protein>
<dbReference type="OrthoDB" id="1844152at2759"/>
<dbReference type="SUPFAM" id="SSF48264">
    <property type="entry name" value="Cytochrome P450"/>
    <property type="match status" value="1"/>
</dbReference>
<reference evidence="4 5" key="1">
    <citation type="journal article" date="2018" name="MBio">
        <title>Comparative Genomics Reveals the Core Gene Toolbox for the Fungus-Insect Symbiosis.</title>
        <authorList>
            <person name="Wang Y."/>
            <person name="Stata M."/>
            <person name="Wang W."/>
            <person name="Stajich J.E."/>
            <person name="White M.M."/>
            <person name="Moncalvo J.M."/>
        </authorList>
    </citation>
    <scope>NUCLEOTIDE SEQUENCE [LARGE SCALE GENOMIC DNA]</scope>
    <source>
        <strain evidence="4 5">SWE-8-4</strain>
    </source>
</reference>
<proteinExistence type="inferred from homology"/>
<keyword evidence="5" id="KW-1185">Reference proteome</keyword>
<evidence type="ECO:0000313" key="5">
    <source>
        <dbReference type="Proteomes" id="UP000245383"/>
    </source>
</evidence>
<keyword evidence="3" id="KW-0479">Metal-binding</keyword>
<gene>
    <name evidence="4" type="ORF">BB561_003055</name>
</gene>
<evidence type="ECO:0000313" key="4">
    <source>
        <dbReference type="EMBL" id="PVU93753.1"/>
    </source>
</evidence>
<dbReference type="GO" id="GO:0016705">
    <property type="term" value="F:oxidoreductase activity, acting on paired donors, with incorporation or reduction of molecular oxygen"/>
    <property type="evidence" value="ECO:0007669"/>
    <property type="project" value="InterPro"/>
</dbReference>
<name>A0A2T9YN24_9FUNG</name>
<accession>A0A2T9YN24</accession>